<feature type="region of interest" description="Disordered" evidence="1">
    <location>
        <begin position="454"/>
        <end position="473"/>
    </location>
</feature>
<sequence>MTPNGRTNATSGGPTGLTVDELGRRRLARAAATTDVAEFSRHGRDDWSGWLAHLGGAAAGCSHPIRLAGSLTTVEQSTGRITVESHTSAMPDAVLYVPCGNRRANVCASCAETYRADTYQLVTAGLLGGKGVPPTVAEHPCVFLTCTAPSFGPVHTHRTDAKGPPLPCHPRRQVDTCEHGIDLVCWDRHDEHAPEVGRPLCLDCYDHDRQAVWNHSAGELWRRTMVAAGRALRRLEEPGAKLRLSYTKVAEYQTRGAVHFHALVRLDGRDPDDPTAILTPNPGIRAGHVALLLREAVHGTVFRSDAHPDRPEGWSIGWGEQCDPRPVRLTVRDVDDAGEITHGAVAGYLAKYATKATEMAGHVSTRLTPETAAAYADTTTHVGRQIAACWRLGTRPDREGAPPPDAEEWREGWGRLRRWAHMLGFGGHFSTRSRRYSTTMTALRAARRDWARAHAANTGPDVDERDDQADEDTTEVVVASLAFAGIGWHTTADALMANTAAANARARRHAARDELTSITC</sequence>
<feature type="compositionally biased region" description="Acidic residues" evidence="1">
    <location>
        <begin position="461"/>
        <end position="473"/>
    </location>
</feature>
<evidence type="ECO:0000313" key="3">
    <source>
        <dbReference type="Proteomes" id="UP001596175"/>
    </source>
</evidence>
<dbReference type="EMBL" id="JBHSKG010000011">
    <property type="protein sequence ID" value="MFC5140536.1"/>
    <property type="molecule type" value="Genomic_DNA"/>
</dbReference>
<comment type="caution">
    <text evidence="2">The sequence shown here is derived from an EMBL/GenBank/DDBJ whole genome shotgun (WGS) entry which is preliminary data.</text>
</comment>
<evidence type="ECO:0000256" key="1">
    <source>
        <dbReference type="SAM" id="MobiDB-lite"/>
    </source>
</evidence>
<dbReference type="InterPro" id="IPR046828">
    <property type="entry name" value="RepSA"/>
</dbReference>
<proteinExistence type="predicted"/>
<evidence type="ECO:0000313" key="2">
    <source>
        <dbReference type="EMBL" id="MFC5140536.1"/>
    </source>
</evidence>
<keyword evidence="3" id="KW-1185">Reference proteome</keyword>
<accession>A0ABV9ZIV7</accession>
<name>A0ABV9ZIV7_9PSEU</name>
<gene>
    <name evidence="2" type="ORF">ACFPK1_20020</name>
</gene>
<dbReference type="Pfam" id="PF20199">
    <property type="entry name" value="RepSA"/>
    <property type="match status" value="1"/>
</dbReference>
<protein>
    <submittedName>
        <fullName evidence="2">Replication initiator</fullName>
    </submittedName>
</protein>
<dbReference type="RefSeq" id="WP_378022703.1">
    <property type="nucleotide sequence ID" value="NZ_JBHSKG010000011.1"/>
</dbReference>
<organism evidence="2 3">
    <name type="scientific">Actinomycetospora rhizophila</name>
    <dbReference type="NCBI Taxonomy" id="1416876"/>
    <lineage>
        <taxon>Bacteria</taxon>
        <taxon>Bacillati</taxon>
        <taxon>Actinomycetota</taxon>
        <taxon>Actinomycetes</taxon>
        <taxon>Pseudonocardiales</taxon>
        <taxon>Pseudonocardiaceae</taxon>
        <taxon>Actinomycetospora</taxon>
    </lineage>
</organism>
<dbReference type="Proteomes" id="UP001596175">
    <property type="component" value="Unassembled WGS sequence"/>
</dbReference>
<reference evidence="3" key="1">
    <citation type="journal article" date="2019" name="Int. J. Syst. Evol. Microbiol.">
        <title>The Global Catalogue of Microorganisms (GCM) 10K type strain sequencing project: providing services to taxonomists for standard genome sequencing and annotation.</title>
        <authorList>
            <consortium name="The Broad Institute Genomics Platform"/>
            <consortium name="The Broad Institute Genome Sequencing Center for Infectious Disease"/>
            <person name="Wu L."/>
            <person name="Ma J."/>
        </authorList>
    </citation>
    <scope>NUCLEOTIDE SEQUENCE [LARGE SCALE GENOMIC DNA]</scope>
    <source>
        <strain evidence="3">XZYJ18</strain>
    </source>
</reference>